<feature type="transmembrane region" description="Helical" evidence="2">
    <location>
        <begin position="284"/>
        <end position="303"/>
    </location>
</feature>
<feature type="transmembrane region" description="Helical" evidence="2">
    <location>
        <begin position="323"/>
        <end position="344"/>
    </location>
</feature>
<evidence type="ECO:0000256" key="1">
    <source>
        <dbReference type="SAM" id="MobiDB-lite"/>
    </source>
</evidence>
<dbReference type="RefSeq" id="WP_264797202.1">
    <property type="nucleotide sequence ID" value="NZ_BRVS01000027.1"/>
</dbReference>
<keyword evidence="4" id="KW-1185">Reference proteome</keyword>
<feature type="transmembrane region" description="Helical" evidence="2">
    <location>
        <begin position="230"/>
        <end position="248"/>
    </location>
</feature>
<feature type="transmembrane region" description="Helical" evidence="2">
    <location>
        <begin position="405"/>
        <end position="424"/>
    </location>
</feature>
<keyword evidence="2" id="KW-0472">Membrane</keyword>
<feature type="transmembrane region" description="Helical" evidence="2">
    <location>
        <begin position="45"/>
        <end position="67"/>
    </location>
</feature>
<feature type="transmembrane region" description="Helical" evidence="2">
    <location>
        <begin position="100"/>
        <end position="119"/>
    </location>
</feature>
<dbReference type="Pfam" id="PF03806">
    <property type="entry name" value="ABG_transport"/>
    <property type="match status" value="1"/>
</dbReference>
<feature type="transmembrane region" description="Helical" evidence="2">
    <location>
        <begin position="493"/>
        <end position="517"/>
    </location>
</feature>
<feature type="transmembrane region" description="Helical" evidence="2">
    <location>
        <begin position="179"/>
        <end position="199"/>
    </location>
</feature>
<evidence type="ECO:0000256" key="2">
    <source>
        <dbReference type="SAM" id="Phobius"/>
    </source>
</evidence>
<name>A0ABQ5MZ27_9MICC</name>
<feature type="region of interest" description="Disordered" evidence="1">
    <location>
        <begin position="1"/>
        <end position="24"/>
    </location>
</feature>
<proteinExistence type="predicted"/>
<feature type="transmembrane region" description="Helical" evidence="2">
    <location>
        <begin position="431"/>
        <end position="450"/>
    </location>
</feature>
<dbReference type="Proteomes" id="UP001209654">
    <property type="component" value="Unassembled WGS sequence"/>
</dbReference>
<sequence length="531" mass="55592">MSRKTMETKDRVQKSPTAPHGGKRGFGSACIDGIERVGNKLPEPFALFLYLFLAIGVVSTVVSWFGVSTQVPGTAEATPVRGLFSGEGIAWLFTNAVDNFISFPPLGVVVTLLLAVGVAERTGLLITLVKSTLGRAPRWALPYVIALVALCAHIMSDASILVIPPIAALVFKAAGRNPVAGLLGAYAVGLAAFSCTPFITSTDALLAGITNAAAAPVAHQVLTVTPVSNLALNMVLSVVLTIAGGLVIDRILEPRLNRMGVGTGKSAEQEQGAAAAVTAEEHAALRWAGSALLVVVVIILALALPEGAPLRNEEGGFLPKSPLLSSVIFLVFTVLIVPSIVYGAKLKNITGIQSVAEMMGQAVKDAISFIVVAFVLAQFLALFTWSGLASWVAVNGAQGLERANFTGFGAVLAFVLVVSLLNLVVASGSSLWTLIAAVFIPMFALIGYEAGFTQAAFRVGDSATQVLTPLNPYLVIILSYLRKYEPDAGIGSVIGRMLPFTVVFWILWVAVLTVFFFTGTGTGPGMDIFAH</sequence>
<dbReference type="InterPro" id="IPR004697">
    <property type="entry name" value="AbgT"/>
</dbReference>
<organism evidence="3 4">
    <name type="scientific">Arthrobacter mangrovi</name>
    <dbReference type="NCBI Taxonomy" id="2966350"/>
    <lineage>
        <taxon>Bacteria</taxon>
        <taxon>Bacillati</taxon>
        <taxon>Actinomycetota</taxon>
        <taxon>Actinomycetes</taxon>
        <taxon>Micrococcales</taxon>
        <taxon>Micrococcaceae</taxon>
        <taxon>Arthrobacter</taxon>
    </lineage>
</organism>
<evidence type="ECO:0000313" key="3">
    <source>
        <dbReference type="EMBL" id="GLB69115.1"/>
    </source>
</evidence>
<feature type="transmembrane region" description="Helical" evidence="2">
    <location>
        <begin position="140"/>
        <end position="167"/>
    </location>
</feature>
<gene>
    <name evidence="3" type="ORF">AHIS1636_35580</name>
</gene>
<keyword evidence="2" id="KW-1133">Transmembrane helix</keyword>
<feature type="transmembrane region" description="Helical" evidence="2">
    <location>
        <begin position="365"/>
        <end position="385"/>
    </location>
</feature>
<evidence type="ECO:0000313" key="4">
    <source>
        <dbReference type="Proteomes" id="UP001209654"/>
    </source>
</evidence>
<feature type="compositionally biased region" description="Basic and acidic residues" evidence="1">
    <location>
        <begin position="1"/>
        <end position="13"/>
    </location>
</feature>
<dbReference type="EMBL" id="BRVS01000027">
    <property type="protein sequence ID" value="GLB69115.1"/>
    <property type="molecule type" value="Genomic_DNA"/>
</dbReference>
<reference evidence="3 4" key="1">
    <citation type="journal article" date="2023" name="Int. J. Syst. Evol. Microbiol.">
        <title>Arthrobacter mangrovi sp. nov., an actinobacterium isolated from the rhizosphere of a mangrove.</title>
        <authorList>
            <person name="Hamada M."/>
            <person name="Saitou S."/>
            <person name="Enomoto N."/>
            <person name="Nanri K."/>
            <person name="Hidaka K."/>
            <person name="Miura T."/>
            <person name="Tamura T."/>
        </authorList>
    </citation>
    <scope>NUCLEOTIDE SEQUENCE [LARGE SCALE GENOMIC DNA]</scope>
    <source>
        <strain evidence="3 4">NBRC 112813</strain>
    </source>
</reference>
<feature type="transmembrane region" description="Helical" evidence="2">
    <location>
        <begin position="204"/>
        <end position="224"/>
    </location>
</feature>
<keyword evidence="2" id="KW-0812">Transmembrane</keyword>
<accession>A0ABQ5MZ27</accession>
<feature type="transmembrane region" description="Helical" evidence="2">
    <location>
        <begin position="462"/>
        <end position="481"/>
    </location>
</feature>
<protein>
    <submittedName>
        <fullName evidence="3">p-aminobenzoyl-glutamate transporter</fullName>
    </submittedName>
</protein>
<dbReference type="PANTHER" id="PTHR30282:SF0">
    <property type="entry name" value="P-AMINOBENZOYL-GLUTAMATE TRANSPORT PROTEIN"/>
    <property type="match status" value="1"/>
</dbReference>
<comment type="caution">
    <text evidence="3">The sequence shown here is derived from an EMBL/GenBank/DDBJ whole genome shotgun (WGS) entry which is preliminary data.</text>
</comment>
<dbReference type="PANTHER" id="PTHR30282">
    <property type="entry name" value="P-AMINOBENZOYL GLUTAMATE TRANSPORTER"/>
    <property type="match status" value="1"/>
</dbReference>